<sequence length="317" mass="32383">MTGPYGGALSVLEVVAPVFLLVAAGYVLARTKVVSAEAVDGVMAFAVRFAVPLLLFGAIYRLDLASAFDLELLASFYLGALICFALAILLARKVWGRRPGEAVAIGFCALFSNSLLLGLPIMTRAYGEGALAPNFAIISVHAPFCYLVGIVVMEFSRRDGAGLVATVTRASKAMFSNALTIGLAAGFALNLGEVAVPAFAMTAVDMAATAALPAALFGLGGALTRYSLRADIGVATMTAAISLVVHPALALGLGAFVFDLPEGSLRAAVVTAAMPTGLNGYLFAAMYARAQGAAASVVLLGTAASVVTITLWLLALG</sequence>
<comment type="similarity">
    <text evidence="2">Belongs to the auxin efflux carrier (TC 2.A.69) family.</text>
</comment>
<dbReference type="GO" id="GO:0005886">
    <property type="term" value="C:plasma membrane"/>
    <property type="evidence" value="ECO:0007669"/>
    <property type="project" value="UniProtKB-SubCell"/>
</dbReference>
<keyword evidence="3" id="KW-0813">Transport</keyword>
<dbReference type="Gene3D" id="1.20.1530.20">
    <property type="match status" value="1"/>
</dbReference>
<feature type="transmembrane region" description="Helical" evidence="8">
    <location>
        <begin position="296"/>
        <end position="315"/>
    </location>
</feature>
<name>A0A1H3VHG0_9RHOB</name>
<gene>
    <name evidence="9" type="ORF">SAMN05444370_10159</name>
</gene>
<comment type="subcellular location">
    <subcellularLocation>
        <location evidence="1">Cell membrane</location>
        <topology evidence="1">Multi-pass membrane protein</topology>
    </subcellularLocation>
</comment>
<keyword evidence="4" id="KW-1003">Cell membrane</keyword>
<evidence type="ECO:0000256" key="3">
    <source>
        <dbReference type="ARBA" id="ARBA00022448"/>
    </source>
</evidence>
<proteinExistence type="inferred from homology"/>
<dbReference type="GO" id="GO:0055085">
    <property type="term" value="P:transmembrane transport"/>
    <property type="evidence" value="ECO:0007669"/>
    <property type="project" value="InterPro"/>
</dbReference>
<reference evidence="9 10" key="1">
    <citation type="submission" date="2016-10" db="EMBL/GenBank/DDBJ databases">
        <authorList>
            <person name="de Groot N.N."/>
        </authorList>
    </citation>
    <scope>NUCLEOTIDE SEQUENCE [LARGE SCALE GENOMIC DNA]</scope>
    <source>
        <strain evidence="9 10">DSM 15345</strain>
    </source>
</reference>
<dbReference type="Proteomes" id="UP000198703">
    <property type="component" value="Unassembled WGS sequence"/>
</dbReference>
<evidence type="ECO:0000256" key="8">
    <source>
        <dbReference type="SAM" id="Phobius"/>
    </source>
</evidence>
<feature type="transmembrane region" description="Helical" evidence="8">
    <location>
        <begin position="264"/>
        <end position="284"/>
    </location>
</feature>
<feature type="transmembrane region" description="Helical" evidence="8">
    <location>
        <begin position="232"/>
        <end position="258"/>
    </location>
</feature>
<dbReference type="PANTHER" id="PTHR36838:SF3">
    <property type="entry name" value="TRANSPORTER AUXIN EFFLUX CARRIER EC FAMILY"/>
    <property type="match status" value="1"/>
</dbReference>
<dbReference type="AlphaFoldDB" id="A0A1H3VHG0"/>
<feature type="transmembrane region" description="Helical" evidence="8">
    <location>
        <begin position="6"/>
        <end position="29"/>
    </location>
</feature>
<evidence type="ECO:0000256" key="4">
    <source>
        <dbReference type="ARBA" id="ARBA00022475"/>
    </source>
</evidence>
<organism evidence="9 10">
    <name type="scientific">Rubrimonas cliftonensis</name>
    <dbReference type="NCBI Taxonomy" id="89524"/>
    <lineage>
        <taxon>Bacteria</taxon>
        <taxon>Pseudomonadati</taxon>
        <taxon>Pseudomonadota</taxon>
        <taxon>Alphaproteobacteria</taxon>
        <taxon>Rhodobacterales</taxon>
        <taxon>Paracoccaceae</taxon>
        <taxon>Rubrimonas</taxon>
    </lineage>
</organism>
<evidence type="ECO:0000313" key="10">
    <source>
        <dbReference type="Proteomes" id="UP000198703"/>
    </source>
</evidence>
<dbReference type="EMBL" id="FNQM01000001">
    <property type="protein sequence ID" value="SDZ73618.1"/>
    <property type="molecule type" value="Genomic_DNA"/>
</dbReference>
<dbReference type="InterPro" id="IPR038770">
    <property type="entry name" value="Na+/solute_symporter_sf"/>
</dbReference>
<dbReference type="STRING" id="89524.SAMN05444370_10159"/>
<feature type="transmembrane region" description="Helical" evidence="8">
    <location>
        <begin position="174"/>
        <end position="192"/>
    </location>
</feature>
<feature type="transmembrane region" description="Helical" evidence="8">
    <location>
        <begin position="72"/>
        <end position="91"/>
    </location>
</feature>
<keyword evidence="10" id="KW-1185">Reference proteome</keyword>
<feature type="transmembrane region" description="Helical" evidence="8">
    <location>
        <begin position="103"/>
        <end position="123"/>
    </location>
</feature>
<evidence type="ECO:0000256" key="7">
    <source>
        <dbReference type="ARBA" id="ARBA00023136"/>
    </source>
</evidence>
<evidence type="ECO:0000256" key="5">
    <source>
        <dbReference type="ARBA" id="ARBA00022692"/>
    </source>
</evidence>
<keyword evidence="6 8" id="KW-1133">Transmembrane helix</keyword>
<dbReference type="Pfam" id="PF03547">
    <property type="entry name" value="Mem_trans"/>
    <property type="match status" value="1"/>
</dbReference>
<feature type="transmembrane region" description="Helical" evidence="8">
    <location>
        <begin position="198"/>
        <end position="220"/>
    </location>
</feature>
<dbReference type="RefSeq" id="WP_093247500.1">
    <property type="nucleotide sequence ID" value="NZ_FNQM01000001.1"/>
</dbReference>
<evidence type="ECO:0000313" key="9">
    <source>
        <dbReference type="EMBL" id="SDZ73618.1"/>
    </source>
</evidence>
<accession>A0A1H3VHG0</accession>
<evidence type="ECO:0000256" key="2">
    <source>
        <dbReference type="ARBA" id="ARBA00010145"/>
    </source>
</evidence>
<feature type="transmembrane region" description="Helical" evidence="8">
    <location>
        <begin position="41"/>
        <end position="60"/>
    </location>
</feature>
<evidence type="ECO:0000256" key="1">
    <source>
        <dbReference type="ARBA" id="ARBA00004651"/>
    </source>
</evidence>
<feature type="transmembrane region" description="Helical" evidence="8">
    <location>
        <begin position="135"/>
        <end position="153"/>
    </location>
</feature>
<protein>
    <recommendedName>
        <fullName evidence="11">Malonate transporter</fullName>
    </recommendedName>
</protein>
<dbReference type="InterPro" id="IPR004776">
    <property type="entry name" value="Mem_transp_PIN-like"/>
</dbReference>
<dbReference type="OrthoDB" id="9810457at2"/>
<evidence type="ECO:0000256" key="6">
    <source>
        <dbReference type="ARBA" id="ARBA00022989"/>
    </source>
</evidence>
<evidence type="ECO:0008006" key="11">
    <source>
        <dbReference type="Google" id="ProtNLM"/>
    </source>
</evidence>
<keyword evidence="7 8" id="KW-0472">Membrane</keyword>
<dbReference type="PANTHER" id="PTHR36838">
    <property type="entry name" value="AUXIN EFFLUX CARRIER FAMILY PROTEIN"/>
    <property type="match status" value="1"/>
</dbReference>
<keyword evidence="5 8" id="KW-0812">Transmembrane</keyword>